<evidence type="ECO:0000256" key="1">
    <source>
        <dbReference type="ARBA" id="ARBA00009477"/>
    </source>
</evidence>
<evidence type="ECO:0000256" key="2">
    <source>
        <dbReference type="SAM" id="Coils"/>
    </source>
</evidence>
<gene>
    <name evidence="6" type="ORF">B5P45_14390</name>
</gene>
<feature type="coiled-coil region" evidence="2">
    <location>
        <begin position="101"/>
        <end position="166"/>
    </location>
</feature>
<protein>
    <submittedName>
        <fullName evidence="6">Efflux transporter periplasmic adaptor subunit</fullName>
    </submittedName>
</protein>
<feature type="domain" description="Multidrug resistance protein MdtA-like alpha-helical hairpin" evidence="4">
    <location>
        <begin position="102"/>
        <end position="170"/>
    </location>
</feature>
<dbReference type="InterPro" id="IPR006143">
    <property type="entry name" value="RND_pump_MFP"/>
</dbReference>
<dbReference type="InterPro" id="IPR058624">
    <property type="entry name" value="MdtA-like_HH"/>
</dbReference>
<accession>A0A2N9VWB4</accession>
<name>A0A2N9VWB4_9HYPH</name>
<feature type="chain" id="PRO_5015009791" evidence="3">
    <location>
        <begin position="26"/>
        <end position="365"/>
    </location>
</feature>
<proteinExistence type="inferred from homology"/>
<dbReference type="RefSeq" id="WP_100000756.1">
    <property type="nucleotide sequence ID" value="NZ_CP017940.1"/>
</dbReference>
<dbReference type="PANTHER" id="PTHR30469:SF15">
    <property type="entry name" value="HLYD FAMILY OF SECRETION PROTEINS"/>
    <property type="match status" value="1"/>
</dbReference>
<evidence type="ECO:0000313" key="6">
    <source>
        <dbReference type="EMBL" id="PIO43782.1"/>
    </source>
</evidence>
<dbReference type="OrthoDB" id="7422354at2"/>
<dbReference type="PROSITE" id="PS51257">
    <property type="entry name" value="PROKAR_LIPOPROTEIN"/>
    <property type="match status" value="1"/>
</dbReference>
<dbReference type="PANTHER" id="PTHR30469">
    <property type="entry name" value="MULTIDRUG RESISTANCE PROTEIN MDTA"/>
    <property type="match status" value="1"/>
</dbReference>
<feature type="domain" description="CusB-like beta-barrel" evidence="5">
    <location>
        <begin position="208"/>
        <end position="274"/>
    </location>
</feature>
<dbReference type="InterPro" id="IPR058792">
    <property type="entry name" value="Beta-barrel_RND_2"/>
</dbReference>
<dbReference type="EMBL" id="MZMT01000035">
    <property type="protein sequence ID" value="PIO43782.1"/>
    <property type="molecule type" value="Genomic_DNA"/>
</dbReference>
<dbReference type="Gene3D" id="2.40.50.100">
    <property type="match status" value="1"/>
</dbReference>
<keyword evidence="7" id="KW-1185">Reference proteome</keyword>
<dbReference type="AlphaFoldDB" id="A0A2N9VWB4"/>
<sequence length="365" mass="38568">MARYRFRYSLSGLAAVALLAGCGQDAGSGELAGPRPVKSVAASAAQAQTVRFPGVVQAGVQTDLAFRTLGRVVSRKAGVGDLVRAGDIVAGIDPLALELAVRSAVADMRNAQAQLENALLTEDRKRRLASTSASSVADLDLAEQALKSARANMGKAKASLDKTREQLGYAELRAEFDGVVAATWVEVGQTATAGQPVLTIARLDRRDVIVDVPEARLKSLRVGDRFDIALQLDDTLRTSGVLREIGPQADAGTRTHRLKIAIDKAPEVFRLGSVVTATPPKTQQGLPIGLPATAVVKRDGADHVWVVDPASHTVSFRPVRLDISPTGVRSVQVLSGLKDGEEVVVAGVNQLAEGQSVKTEQEQRP</sequence>
<dbReference type="SUPFAM" id="SSF111369">
    <property type="entry name" value="HlyD-like secretion proteins"/>
    <property type="match status" value="1"/>
</dbReference>
<dbReference type="Gene3D" id="2.40.420.20">
    <property type="match status" value="1"/>
</dbReference>
<dbReference type="GO" id="GO:1990281">
    <property type="term" value="C:efflux pump complex"/>
    <property type="evidence" value="ECO:0007669"/>
    <property type="project" value="TreeGrafter"/>
</dbReference>
<evidence type="ECO:0000259" key="4">
    <source>
        <dbReference type="Pfam" id="PF25876"/>
    </source>
</evidence>
<comment type="caution">
    <text evidence="6">The sequence shown here is derived from an EMBL/GenBank/DDBJ whole genome shotgun (WGS) entry which is preliminary data.</text>
</comment>
<dbReference type="Proteomes" id="UP000232163">
    <property type="component" value="Unassembled WGS sequence"/>
</dbReference>
<keyword evidence="2" id="KW-0175">Coiled coil</keyword>
<dbReference type="NCBIfam" id="TIGR01730">
    <property type="entry name" value="RND_mfp"/>
    <property type="match status" value="1"/>
</dbReference>
<dbReference type="Gene3D" id="2.40.30.170">
    <property type="match status" value="1"/>
</dbReference>
<keyword evidence="3" id="KW-0732">Signal</keyword>
<feature type="signal peptide" evidence="3">
    <location>
        <begin position="1"/>
        <end position="25"/>
    </location>
</feature>
<reference evidence="6 7" key="1">
    <citation type="journal article" date="2017" name="Int J Environ Stud">
        <title>Does the Miocene-Pliocene relict legume Oxytropis triphylla form nitrogen-fixing nodules with a combination of bacterial strains?</title>
        <authorList>
            <person name="Safronova V."/>
            <person name="Belimov A."/>
            <person name="Sazanova A."/>
            <person name="Kuznetsova I."/>
            <person name="Popova J."/>
            <person name="Andronov E."/>
            <person name="Verkhozina A."/>
            <person name="Tikhonovich I."/>
        </authorList>
    </citation>
    <scope>NUCLEOTIDE SEQUENCE [LARGE SCALE GENOMIC DNA]</scope>
    <source>
        <strain evidence="6 7">Tri-38</strain>
    </source>
</reference>
<dbReference type="KEGG" id="pht:BLM14_18395"/>
<comment type="similarity">
    <text evidence="1">Belongs to the membrane fusion protein (MFP) (TC 8.A.1) family.</text>
</comment>
<dbReference type="Pfam" id="PF25954">
    <property type="entry name" value="Beta-barrel_RND_2"/>
    <property type="match status" value="1"/>
</dbReference>
<dbReference type="Gene3D" id="1.10.287.470">
    <property type="entry name" value="Helix hairpin bin"/>
    <property type="match status" value="1"/>
</dbReference>
<evidence type="ECO:0000313" key="7">
    <source>
        <dbReference type="Proteomes" id="UP000232163"/>
    </source>
</evidence>
<dbReference type="Pfam" id="PF25876">
    <property type="entry name" value="HH_MFP_RND"/>
    <property type="match status" value="1"/>
</dbReference>
<evidence type="ECO:0000259" key="5">
    <source>
        <dbReference type="Pfam" id="PF25954"/>
    </source>
</evidence>
<organism evidence="6 7">
    <name type="scientific">Phyllobacterium zundukense</name>
    <dbReference type="NCBI Taxonomy" id="1867719"/>
    <lineage>
        <taxon>Bacteria</taxon>
        <taxon>Pseudomonadati</taxon>
        <taxon>Pseudomonadota</taxon>
        <taxon>Alphaproteobacteria</taxon>
        <taxon>Hyphomicrobiales</taxon>
        <taxon>Phyllobacteriaceae</taxon>
        <taxon>Phyllobacterium</taxon>
    </lineage>
</organism>
<dbReference type="GO" id="GO:0015562">
    <property type="term" value="F:efflux transmembrane transporter activity"/>
    <property type="evidence" value="ECO:0007669"/>
    <property type="project" value="TreeGrafter"/>
</dbReference>
<evidence type="ECO:0000256" key="3">
    <source>
        <dbReference type="SAM" id="SignalP"/>
    </source>
</evidence>